<protein>
    <submittedName>
        <fullName evidence="2">Uncharacterized protein</fullName>
    </submittedName>
</protein>
<dbReference type="Proteomes" id="UP000053958">
    <property type="component" value="Unassembled WGS sequence"/>
</dbReference>
<organism evidence="2 3">
    <name type="scientific">Rasamsonia emersonii (strain ATCC 16479 / CBS 393.64 / IMI 116815)</name>
    <dbReference type="NCBI Taxonomy" id="1408163"/>
    <lineage>
        <taxon>Eukaryota</taxon>
        <taxon>Fungi</taxon>
        <taxon>Dikarya</taxon>
        <taxon>Ascomycota</taxon>
        <taxon>Pezizomycotina</taxon>
        <taxon>Eurotiomycetes</taxon>
        <taxon>Eurotiomycetidae</taxon>
        <taxon>Eurotiales</taxon>
        <taxon>Trichocomaceae</taxon>
        <taxon>Rasamsonia</taxon>
    </lineage>
</organism>
<evidence type="ECO:0000313" key="3">
    <source>
        <dbReference type="Proteomes" id="UP000053958"/>
    </source>
</evidence>
<keyword evidence="3" id="KW-1185">Reference proteome</keyword>
<dbReference type="GeneID" id="25313404"/>
<reference evidence="2 3" key="1">
    <citation type="submission" date="2015-04" db="EMBL/GenBank/DDBJ databases">
        <authorList>
            <person name="Heijne W.H."/>
            <person name="Fedorova N.D."/>
            <person name="Nierman W.C."/>
            <person name="Vollebregt A.W."/>
            <person name="Zhao Z."/>
            <person name="Wu L."/>
            <person name="Kumar M."/>
            <person name="Stam H."/>
            <person name="van den Berg M.A."/>
            <person name="Pel H.J."/>
        </authorList>
    </citation>
    <scope>NUCLEOTIDE SEQUENCE [LARGE SCALE GENOMIC DNA]</scope>
    <source>
        <strain evidence="2 3">CBS 393.64</strain>
    </source>
</reference>
<comment type="caution">
    <text evidence="2">The sequence shown here is derived from an EMBL/GenBank/DDBJ whole genome shotgun (WGS) entry which is preliminary data.</text>
</comment>
<dbReference type="AlphaFoldDB" id="A0A0F4Z482"/>
<feature type="chain" id="PRO_5002482358" evidence="1">
    <location>
        <begin position="23"/>
        <end position="166"/>
    </location>
</feature>
<feature type="signal peptide" evidence="1">
    <location>
        <begin position="1"/>
        <end position="22"/>
    </location>
</feature>
<evidence type="ECO:0000313" key="2">
    <source>
        <dbReference type="EMBL" id="KKA24906.1"/>
    </source>
</evidence>
<accession>A0A0F4Z482</accession>
<evidence type="ECO:0000256" key="1">
    <source>
        <dbReference type="SAM" id="SignalP"/>
    </source>
</evidence>
<name>A0A0F4Z482_RASE3</name>
<gene>
    <name evidence="2" type="ORF">T310_1052</name>
</gene>
<keyword evidence="1" id="KW-0732">Signal</keyword>
<proteinExistence type="predicted"/>
<sequence length="166" mass="18799">MRSVLKLFNLWQTVALVRVVLPRVILSIVDRPAEVLRNFWGGDLRSTVVDTVGGWSTSWISFPTSDKGCFFNWSVTFHSEPEFRLMHGIFQMDLPDKDQVKCTQYECMCTDTCTDTACYDNASAIVSDRQTYQSLTHSINQSISHVLWLSVRHGAESFALGQSIPT</sequence>
<dbReference type="RefSeq" id="XP_013331518.1">
    <property type="nucleotide sequence ID" value="XM_013476064.1"/>
</dbReference>
<dbReference type="EMBL" id="LASV01000043">
    <property type="protein sequence ID" value="KKA24906.1"/>
    <property type="molecule type" value="Genomic_DNA"/>
</dbReference>